<dbReference type="EMBL" id="BART01022157">
    <property type="protein sequence ID" value="GAG92927.1"/>
    <property type="molecule type" value="Genomic_DNA"/>
</dbReference>
<keyword evidence="1" id="KW-0812">Transmembrane</keyword>
<keyword evidence="1" id="KW-0472">Membrane</keyword>
<keyword evidence="1" id="KW-1133">Transmembrane helix</keyword>
<name>X1CIP6_9ZZZZ</name>
<dbReference type="Pfam" id="PF08496">
    <property type="entry name" value="Peptidase_S49_N"/>
    <property type="match status" value="1"/>
</dbReference>
<dbReference type="PANTHER" id="PTHR42987:SF4">
    <property type="entry name" value="PROTEASE SOHB-RELATED"/>
    <property type="match status" value="1"/>
</dbReference>
<evidence type="ECO:0000313" key="3">
    <source>
        <dbReference type="EMBL" id="GAG92927.1"/>
    </source>
</evidence>
<dbReference type="PANTHER" id="PTHR42987">
    <property type="entry name" value="PEPTIDASE S49"/>
    <property type="match status" value="1"/>
</dbReference>
<proteinExistence type="predicted"/>
<comment type="caution">
    <text evidence="3">The sequence shown here is derived from an EMBL/GenBank/DDBJ whole genome shotgun (WGS) entry which is preliminary data.</text>
</comment>
<reference evidence="3" key="1">
    <citation type="journal article" date="2014" name="Front. Microbiol.">
        <title>High frequency of phylogenetically diverse reductive dehalogenase-homologous genes in deep subseafloor sedimentary metagenomes.</title>
        <authorList>
            <person name="Kawai M."/>
            <person name="Futagami T."/>
            <person name="Toyoda A."/>
            <person name="Takaki Y."/>
            <person name="Nishi S."/>
            <person name="Hori S."/>
            <person name="Arai W."/>
            <person name="Tsubouchi T."/>
            <person name="Morono Y."/>
            <person name="Uchiyama I."/>
            <person name="Ito T."/>
            <person name="Fujiyama A."/>
            <person name="Inagaki F."/>
            <person name="Takami H."/>
        </authorList>
    </citation>
    <scope>NUCLEOTIDE SEQUENCE</scope>
    <source>
        <strain evidence="3">Expedition CK06-06</strain>
    </source>
</reference>
<accession>X1CIP6</accession>
<feature type="non-terminal residue" evidence="3">
    <location>
        <position position="162"/>
    </location>
</feature>
<sequence>MIEFLTNYGLFLVKTATVVAGFLIVVGMTIVFSKKSKTLEKLEVTSLNDKYDAMASALQNQILPKKEIKRLAKERKTEKKQRKKQLEDTNEKRIFVINFHGDIRATNVASLREEITAILTLANETDEVLVKLENTGGIVHEHGLGASQLQRLRDSGIPITVA</sequence>
<protein>
    <recommendedName>
        <fullName evidence="2">Peptidase S49 N-terminal proteobacteria domain-containing protein</fullName>
    </recommendedName>
</protein>
<evidence type="ECO:0000256" key="1">
    <source>
        <dbReference type="SAM" id="Phobius"/>
    </source>
</evidence>
<dbReference type="AlphaFoldDB" id="X1CIP6"/>
<dbReference type="GO" id="GO:0004252">
    <property type="term" value="F:serine-type endopeptidase activity"/>
    <property type="evidence" value="ECO:0007669"/>
    <property type="project" value="InterPro"/>
</dbReference>
<organism evidence="3">
    <name type="scientific">marine sediment metagenome</name>
    <dbReference type="NCBI Taxonomy" id="412755"/>
    <lineage>
        <taxon>unclassified sequences</taxon>
        <taxon>metagenomes</taxon>
        <taxon>ecological metagenomes</taxon>
    </lineage>
</organism>
<gene>
    <name evidence="3" type="ORF">S01H4_40642</name>
</gene>
<feature type="domain" description="Peptidase S49 N-terminal proteobacteria" evidence="2">
    <location>
        <begin position="3"/>
        <end position="149"/>
    </location>
</feature>
<evidence type="ECO:0000259" key="2">
    <source>
        <dbReference type="Pfam" id="PF08496"/>
    </source>
</evidence>
<feature type="transmembrane region" description="Helical" evidence="1">
    <location>
        <begin position="12"/>
        <end position="32"/>
    </location>
</feature>
<dbReference type="InterPro" id="IPR013703">
    <property type="entry name" value="Peptidase_S49_N_proteobac"/>
</dbReference>
<dbReference type="GO" id="GO:0005886">
    <property type="term" value="C:plasma membrane"/>
    <property type="evidence" value="ECO:0007669"/>
    <property type="project" value="InterPro"/>
</dbReference>